<dbReference type="Pfam" id="PF00970">
    <property type="entry name" value="FAD_binding_6"/>
    <property type="match status" value="1"/>
</dbReference>
<accession>A0A4P8YY81</accession>
<dbReference type="GO" id="GO:0016491">
    <property type="term" value="F:oxidoreductase activity"/>
    <property type="evidence" value="ECO:0007669"/>
    <property type="project" value="InterPro"/>
</dbReference>
<dbReference type="Gene3D" id="2.40.30.10">
    <property type="entry name" value="Translation factors"/>
    <property type="match status" value="1"/>
</dbReference>
<organism evidence="5">
    <name type="scientific">Ectopseudomonas oleovorans</name>
    <name type="common">Pseudomonas oleovorans</name>
    <dbReference type="NCBI Taxonomy" id="301"/>
    <lineage>
        <taxon>Bacteria</taxon>
        <taxon>Pseudomonadati</taxon>
        <taxon>Pseudomonadota</taxon>
        <taxon>Gammaproteobacteria</taxon>
        <taxon>Pseudomonadales</taxon>
        <taxon>Pseudomonadaceae</taxon>
        <taxon>Ectopseudomonas</taxon>
    </lineage>
</organism>
<reference evidence="5" key="1">
    <citation type="submission" date="2018-11" db="EMBL/GenBank/DDBJ databases">
        <authorList>
            <person name="Viggor S."/>
            <person name="Ilmjarv T."/>
            <person name="Santos P."/>
            <person name="Joesaar M."/>
        </authorList>
    </citation>
    <scope>NUCLEOTIDE SEQUENCE</scope>
    <source>
        <strain evidence="5">ICTN13</strain>
    </source>
</reference>
<keyword evidence="1" id="KW-0411">Iron-sulfur</keyword>
<keyword evidence="1" id="KW-0408">Iron</keyword>
<dbReference type="PROSITE" id="PS51085">
    <property type="entry name" value="2FE2S_FER_2"/>
    <property type="match status" value="1"/>
</dbReference>
<dbReference type="SUPFAM" id="SSF54292">
    <property type="entry name" value="2Fe-2S ferredoxin-like"/>
    <property type="match status" value="1"/>
</dbReference>
<evidence type="ECO:0000259" key="3">
    <source>
        <dbReference type="PROSITE" id="PS51085"/>
    </source>
</evidence>
<dbReference type="CDD" id="cd06190">
    <property type="entry name" value="T4MO_e_transfer_like"/>
    <property type="match status" value="1"/>
</dbReference>
<dbReference type="PANTHER" id="PTHR47354:SF5">
    <property type="entry name" value="PROTEIN RFBI"/>
    <property type="match status" value="1"/>
</dbReference>
<dbReference type="InterPro" id="IPR012675">
    <property type="entry name" value="Beta-grasp_dom_sf"/>
</dbReference>
<evidence type="ECO:0000256" key="2">
    <source>
        <dbReference type="ARBA" id="ARBA00034078"/>
    </source>
</evidence>
<dbReference type="Gene3D" id="3.10.20.30">
    <property type="match status" value="1"/>
</dbReference>
<dbReference type="InterPro" id="IPR001041">
    <property type="entry name" value="2Fe-2S_ferredoxin-type"/>
</dbReference>
<dbReference type="PROSITE" id="PS51384">
    <property type="entry name" value="FAD_FR"/>
    <property type="match status" value="1"/>
</dbReference>
<dbReference type="SUPFAM" id="SSF52343">
    <property type="entry name" value="Ferredoxin reductase-like, C-terminal NADP-linked domain"/>
    <property type="match status" value="1"/>
</dbReference>
<dbReference type="PANTHER" id="PTHR47354">
    <property type="entry name" value="NADH OXIDOREDUCTASE HCR"/>
    <property type="match status" value="1"/>
</dbReference>
<dbReference type="InterPro" id="IPR039261">
    <property type="entry name" value="FNR_nucleotide-bd"/>
</dbReference>
<dbReference type="InterPro" id="IPR050415">
    <property type="entry name" value="MRET"/>
</dbReference>
<dbReference type="InterPro" id="IPR017927">
    <property type="entry name" value="FAD-bd_FR_type"/>
</dbReference>
<dbReference type="Pfam" id="PF00175">
    <property type="entry name" value="NAD_binding_1"/>
    <property type="match status" value="1"/>
</dbReference>
<protein>
    <submittedName>
        <fullName evidence="5">TmoF</fullName>
    </submittedName>
</protein>
<dbReference type="EMBL" id="MK134568">
    <property type="protein sequence ID" value="QCT24438.1"/>
    <property type="molecule type" value="Genomic_DNA"/>
</dbReference>
<feature type="domain" description="FAD-binding FR-type" evidence="4">
    <location>
        <begin position="105"/>
        <end position="204"/>
    </location>
</feature>
<dbReference type="AlphaFoldDB" id="A0A4P8YY81"/>
<dbReference type="Gene3D" id="3.40.50.80">
    <property type="entry name" value="Nucleotide-binding domain of ferredoxin-NADP reductase (FNR) module"/>
    <property type="match status" value="1"/>
</dbReference>
<proteinExistence type="predicted"/>
<dbReference type="InterPro" id="IPR006058">
    <property type="entry name" value="2Fe2S_fd_BS"/>
</dbReference>
<dbReference type="CDD" id="cd00207">
    <property type="entry name" value="fer2"/>
    <property type="match status" value="1"/>
</dbReference>
<evidence type="ECO:0000256" key="1">
    <source>
        <dbReference type="ARBA" id="ARBA00023014"/>
    </source>
</evidence>
<gene>
    <name evidence="5" type="primary">tmoF</name>
</gene>
<evidence type="ECO:0000313" key="5">
    <source>
        <dbReference type="EMBL" id="QCT24438.1"/>
    </source>
</evidence>
<sequence>MKDFTIHIDGSGEDESFCHRVGDRSLLRSALQAGVGFPYECHSGGCGSCRFELLEGEVDVLWPQAPGLTDRDRRRNRYLACQCVAKTDLRIKVSAAAEYRPKVQPRVFRARFVEALAVTHDILEFRFVGDGPAEFLPGQYALMQLPGVEGSRAYSMSNTPNPRGEWHFQIRRVPNGKGSSYLAGHLKPGDSVEVEGPYGLAYLRTESPRDIVCVAGGSGLAPVVSIARGAAEAGMFGSRQLHFFYGGRTPRDICGEKFLRELPGYGESIHYYPVVSLPEEDTASVWKGEVGFVHELVRQKLADSIKDFEFYFAGPPPMSQALQEMLMVGHQVPFEQIHYDRFF</sequence>
<dbReference type="GO" id="GO:0051537">
    <property type="term" value="F:2 iron, 2 sulfur cluster binding"/>
    <property type="evidence" value="ECO:0007669"/>
    <property type="project" value="InterPro"/>
</dbReference>
<keyword evidence="1" id="KW-0479">Metal-binding</keyword>
<dbReference type="PRINTS" id="PR00410">
    <property type="entry name" value="PHEHYDRXLASE"/>
</dbReference>
<dbReference type="InterPro" id="IPR036010">
    <property type="entry name" value="2Fe-2S_ferredoxin-like_sf"/>
</dbReference>
<dbReference type="InterPro" id="IPR008333">
    <property type="entry name" value="Cbr1-like_FAD-bd_dom"/>
</dbReference>
<feature type="domain" description="2Fe-2S ferredoxin-type" evidence="3">
    <location>
        <begin position="2"/>
        <end position="97"/>
    </location>
</feature>
<name>A0A4P8YY81_ECTOL</name>
<comment type="cofactor">
    <cofactor evidence="2">
        <name>[2Fe-2S] cluster</name>
        <dbReference type="ChEBI" id="CHEBI:190135"/>
    </cofactor>
</comment>
<dbReference type="InterPro" id="IPR001433">
    <property type="entry name" value="OxRdtase_FAD/NAD-bd"/>
</dbReference>
<dbReference type="Pfam" id="PF00111">
    <property type="entry name" value="Fer2"/>
    <property type="match status" value="1"/>
</dbReference>
<evidence type="ECO:0000259" key="4">
    <source>
        <dbReference type="PROSITE" id="PS51384"/>
    </source>
</evidence>
<dbReference type="PROSITE" id="PS00197">
    <property type="entry name" value="2FE2S_FER_1"/>
    <property type="match status" value="1"/>
</dbReference>
<dbReference type="SUPFAM" id="SSF63380">
    <property type="entry name" value="Riboflavin synthase domain-like"/>
    <property type="match status" value="1"/>
</dbReference>
<dbReference type="InterPro" id="IPR017938">
    <property type="entry name" value="Riboflavin_synthase-like_b-brl"/>
</dbReference>